<dbReference type="EMBL" id="OU015567">
    <property type="protein sequence ID" value="CAG5112847.1"/>
    <property type="molecule type" value="Genomic_DNA"/>
</dbReference>
<dbReference type="PANTHER" id="PTHR13108">
    <property type="entry name" value="CONDENSIN COMPLEX SUBUNIT 2"/>
    <property type="match status" value="1"/>
</dbReference>
<protein>
    <recommendedName>
        <fullName evidence="4">Condensin complex subunit 2</fullName>
    </recommendedName>
</protein>
<keyword evidence="5" id="KW-0158">Chromosome</keyword>
<evidence type="ECO:0000256" key="6">
    <source>
        <dbReference type="ARBA" id="ARBA00022490"/>
    </source>
</evidence>
<evidence type="ECO:0000256" key="10">
    <source>
        <dbReference type="ARBA" id="ARBA00023306"/>
    </source>
</evidence>
<dbReference type="InterPro" id="IPR043129">
    <property type="entry name" value="ATPase_NBD"/>
</dbReference>
<evidence type="ECO:0000256" key="4">
    <source>
        <dbReference type="ARBA" id="ARBA00016065"/>
    </source>
</evidence>
<evidence type="ECO:0000256" key="7">
    <source>
        <dbReference type="ARBA" id="ARBA00022618"/>
    </source>
</evidence>
<evidence type="ECO:0000256" key="2">
    <source>
        <dbReference type="ARBA" id="ARBA00004496"/>
    </source>
</evidence>
<keyword evidence="8" id="KW-0498">Mitosis</keyword>
<keyword evidence="14" id="KW-1185">Reference proteome</keyword>
<evidence type="ECO:0000256" key="1">
    <source>
        <dbReference type="ARBA" id="ARBA00004286"/>
    </source>
</evidence>
<evidence type="ECO:0000256" key="12">
    <source>
        <dbReference type="SAM" id="MobiDB-lite"/>
    </source>
</evidence>
<dbReference type="SMART" id="SM00268">
    <property type="entry name" value="ACTIN"/>
    <property type="match status" value="1"/>
</dbReference>
<dbReference type="InterPro" id="IPR004000">
    <property type="entry name" value="Actin"/>
</dbReference>
<dbReference type="Pfam" id="PF00022">
    <property type="entry name" value="Actin"/>
    <property type="match status" value="1"/>
</dbReference>
<organism evidence="13 14">
    <name type="scientific">Oikopleura dioica</name>
    <name type="common">Tunicate</name>
    <dbReference type="NCBI Taxonomy" id="34765"/>
    <lineage>
        <taxon>Eukaryota</taxon>
        <taxon>Metazoa</taxon>
        <taxon>Chordata</taxon>
        <taxon>Tunicata</taxon>
        <taxon>Appendicularia</taxon>
        <taxon>Copelata</taxon>
        <taxon>Oikopleuridae</taxon>
        <taxon>Oikopleura</taxon>
    </lineage>
</organism>
<keyword evidence="9" id="KW-0226">DNA condensation</keyword>
<evidence type="ECO:0000256" key="8">
    <source>
        <dbReference type="ARBA" id="ARBA00022776"/>
    </source>
</evidence>
<feature type="region of interest" description="Disordered" evidence="12">
    <location>
        <begin position="266"/>
        <end position="291"/>
    </location>
</feature>
<evidence type="ECO:0000313" key="14">
    <source>
        <dbReference type="Proteomes" id="UP001158576"/>
    </source>
</evidence>
<dbReference type="Pfam" id="PF05786">
    <property type="entry name" value="Cnd2"/>
    <property type="match status" value="2"/>
</dbReference>
<keyword evidence="10" id="KW-0131">Cell cycle</keyword>
<accession>A0ABN7T8B9</accession>
<evidence type="ECO:0000256" key="11">
    <source>
        <dbReference type="RuleBase" id="RU000487"/>
    </source>
</evidence>
<dbReference type="Gene3D" id="3.90.640.10">
    <property type="entry name" value="Actin, Chain A, domain 4"/>
    <property type="match status" value="1"/>
</dbReference>
<comment type="subcellular location">
    <subcellularLocation>
        <location evidence="1">Chromosome</location>
    </subcellularLocation>
    <subcellularLocation>
        <location evidence="2">Cytoplasm</location>
    </subcellularLocation>
</comment>
<name>A0ABN7T8B9_OIKDI</name>
<gene>
    <name evidence="13" type="ORF">OKIOD_LOCUS15782</name>
</gene>
<evidence type="ECO:0000256" key="3">
    <source>
        <dbReference type="ARBA" id="ARBA00009471"/>
    </source>
</evidence>
<sequence length="833" mass="94158">MRMERPVVVLDNGASVTKIGETGDEAPWTMPSIVGRPKPWGPKMSQTHYLNNEIASNWEDLIFSYAKLDRQRLNPEEIEIIWERAFLEGLGELPNGRELILTEDYLTPLSSRFLTSVTPPLSLYAAGKVTGVSVHGGDLTTTICSVFDGIILPSQTRLFEVSDRTIRNAAEMRADLHTEMQTEEEVSAQYKHTMELFMKNKINEKNVYKLNLNLASTLFKKSNEAKVDFAEAATALDGATKIWCYKVDAIYNEACQITKDLVDAKEAEADPDDSQPGDSQDVASKKKQTKKKRLKLLYPDPTPISNKKVDQLKDPYALEVASKLDSATDISKLRIQNQQLESFNDLKLVPNESSSRIKKKDDEPSNNLPVFSFELFEDVINAGEDLFVDIHQHPNFAGSFDKNIIEDRLKTPAAPAPSQSQQPAFDPEDEESIIFAAPDLNDFGDDLDLPESENFEAAPDLVCPPSIDPEKLFEDLGEEVASEVLPPPTPTIPMTPLPQIDYEQTAVQTDNLDDSVLDKIFESRRETHRFRVPRIPPKIQAIVKKNEALAQGKEPKAKKLRVSKKLAKKTPEKKTIFTEFEQQAQGMINLSIYKLTQKTKIKEDAAEATFMKNPGVELPISRKTRFLHFKLRTSIPFKKLEKVGDGEDEIEPLDLDQADEEEQISDEFVPEPIEYDNIEDGPIEDFGAIFDSQDEEEGPPTVVPEDILPKPTFGDDNLLQRKTVEKLFINFDRRPRRVNVRRVKGQMKSLIESDANATQSRLDESAFENEEEQVYQFSKLRNELDECLDGDDKKNLTTSMSLVCLLYLANEQDLELVQESGNFKDFKIKTSTE</sequence>
<dbReference type="PANTHER" id="PTHR13108:SF9">
    <property type="entry name" value="CONDENSIN COMPLEX SUBUNIT 2"/>
    <property type="match status" value="1"/>
</dbReference>
<comment type="similarity">
    <text evidence="3">Belongs to the CND2 (condensin subunit 2) family.</text>
</comment>
<evidence type="ECO:0000256" key="9">
    <source>
        <dbReference type="ARBA" id="ARBA00023067"/>
    </source>
</evidence>
<reference evidence="13 14" key="1">
    <citation type="submission" date="2021-04" db="EMBL/GenBank/DDBJ databases">
        <authorList>
            <person name="Bliznina A."/>
        </authorList>
    </citation>
    <scope>NUCLEOTIDE SEQUENCE [LARGE SCALE GENOMIC DNA]</scope>
</reference>
<keyword evidence="6" id="KW-0963">Cytoplasm</keyword>
<comment type="similarity">
    <text evidence="11">Belongs to the actin family.</text>
</comment>
<proteinExistence type="inferred from homology"/>
<dbReference type="Gene3D" id="3.30.420.40">
    <property type="match status" value="2"/>
</dbReference>
<evidence type="ECO:0000313" key="13">
    <source>
        <dbReference type="EMBL" id="CAG5112847.1"/>
    </source>
</evidence>
<dbReference type="SUPFAM" id="SSF53067">
    <property type="entry name" value="Actin-like ATPase domain"/>
    <property type="match status" value="1"/>
</dbReference>
<dbReference type="Proteomes" id="UP001158576">
    <property type="component" value="Chromosome 2"/>
</dbReference>
<evidence type="ECO:0000256" key="5">
    <source>
        <dbReference type="ARBA" id="ARBA00022454"/>
    </source>
</evidence>
<keyword evidence="7" id="KW-0132">Cell division</keyword>
<dbReference type="InterPro" id="IPR022816">
    <property type="entry name" value="Condensin_barren_su2"/>
</dbReference>